<feature type="compositionally biased region" description="Basic residues" evidence="10">
    <location>
        <begin position="1302"/>
        <end position="1328"/>
    </location>
</feature>
<protein>
    <submittedName>
        <fullName evidence="11">CLTC</fullName>
    </submittedName>
</protein>
<organism evidence="11 12">
    <name type="scientific">Mytilus edulis</name>
    <name type="common">Blue mussel</name>
    <dbReference type="NCBI Taxonomy" id="6550"/>
    <lineage>
        <taxon>Eukaryota</taxon>
        <taxon>Metazoa</taxon>
        <taxon>Spiralia</taxon>
        <taxon>Lophotrochozoa</taxon>
        <taxon>Mollusca</taxon>
        <taxon>Bivalvia</taxon>
        <taxon>Autobranchia</taxon>
        <taxon>Pteriomorphia</taxon>
        <taxon>Mytilida</taxon>
        <taxon>Mytiloidea</taxon>
        <taxon>Mytilidae</taxon>
        <taxon>Mytilinae</taxon>
        <taxon>Mytilus</taxon>
    </lineage>
</organism>
<proteinExistence type="predicted"/>
<dbReference type="Gene3D" id="1.10.20.10">
    <property type="entry name" value="Histone, subunit A"/>
    <property type="match status" value="1"/>
</dbReference>
<feature type="region of interest" description="Disordered" evidence="10">
    <location>
        <begin position="1424"/>
        <end position="1462"/>
    </location>
</feature>
<feature type="compositionally biased region" description="Basic residues" evidence="10">
    <location>
        <begin position="1232"/>
        <end position="1273"/>
    </location>
</feature>
<sequence length="2016" mass="229987">MINSITGITNESSIHMVLRLRGGPDPFSTTFQSSGSQPLSLPGQIQQQLQENLKAKFQEKQQVVQNQVQELGQQVFDERQQNLVVEQLHSLYKPSRPDPLPLLQSNVYQQQQQMLGSNVQQPQQMFQPQVQQQQQMFQSQVQQQQQMFQPQVQQQQQMFQPQVQQQQQMFHPQVQQQQQMFQPQIHQQQQMFQSQVKQKQQMLQSQFQQQEQRFQPWVQQQQQQSAACVRSFSPYHFTKSCSTKSRRYEPLNPKGFSFGSQVTATNELFGQQSSSVSAPFSGSNFDSVRSYGMIPSQAETTQNIYGGGGGSEVGSGFGSGFSFGFQQPQLKPPSMASFDSIQSSNVAYGGLFGSEPVGERAADTYQDKDKTAQDVLPLRTDMPSGGFEYKEVKRKKQSARKSTGGKCPRIQVTGKLASTEALRDDQSASVSQELGSIVEEQKKIPDRYGPRKSAPIVEDIHIPDTSSEEESSGVSSDDHESDIYKSPGFSYNTAGKSTGDQLQQLQNLHQLFLIWYTKVQDSLIIQLGSPQEDQLQQLQNLTLANTELYGSERQIKETNLLDKEESELNEWLEEQLEPDTDSSKTIMPARSGGKGSGKLLATKAARKSDPSTGDVITTKRTRRKGFIHLATKAARKSAPETGGVPLPQNWNPDSEGSSKEGSSDYDDDDDKEGSDDDDDEEEEAEEVADEEKEKEIKELCDMEVAETDSDEEDKNDEPPVGVKKPHRYTPGTVALREIRRYKKDTYRDTEDRSKLDDFAGEFPSLMPPEVTIDEEKLKQLEAEYFSSDLPPLPPDDSDLDSNLSIKDTAGKYYTAVAVDSNVNTINKYYAPDFDPSFKPNEKSKTVQSQLVVDIQPYPINLSTSMYEADNIPSTQPTLLDYNSYTAGSLTGPNHLPQPLSYSQAFSGCQPIWPHYRPTSPFYEPTSPAVPEFQPTWQSYSPISLPQSLGSSQAIQKNQQTLGSYSPINLPQSLSSSHPIPEYQPTSPSYSPTSPSFELTSPVYVRSHRMKSNKVERSTVKASEYIQNQDGNMSHYDPKTSKMKETVVKRSVRGRGGGSSVRGWGRGRGVRGRGGWRSVRGRTEEGSDGRGGESWRGQECTGQGPRGHIQSGWNQKDDIRAMERKEEQRSHRRFDEHLDKRESDKSKSKSISPPNRRHRRSGKRSPPYRRQSRSRRRSPSFRSASRSRSRSSSYRRPSRSRSRSYRRLSRSRDRSSPLRRHRRSRSRSPPYKRYSRSRSRSRRNRRNNRSRSRSHPNRRRSRSRKSLSSKRRLSRSISKERDRDRDKGEGGNISTSSHDRQLARSRSKQSSHVMSRRRRFSGSKSRRRSSSTTSSRSTRRSSRLMSRSLSRSPKKKSRRNSGNLSKVTQVTSRSISRSKSRTRQSSRWSELSPSRSDKIWSSRLEMLAKYDYDGYMKAKSDLISYENTSPSPFRDNISKRRTEDERKKQGHVSSDQDITEDTPRHILEKNKVPIWRLDNVGEMHSCPPPMEKHIIIKLQSLGIDSNTIKFHTVTMESDKYICVREDNQLIIFNIDNPKHPYRIPVQADSCIVNPRKQHIVAVRCGKTILVYDLHNNSEIKAYQMEEDVKFWTWISADTVAMVTDKSVCLYNHSDGREPQKLYDHNRTLNNCQVVGYKMDPDGHWSALTWILKQEDRVIGFTQLYSVQSCIKRLFDSHTATFTKLTVDNNPAPSMLLLYAVREDYGGKLHIQEVGQPCHGNQPFTTRIVDVDFTDKDDFPIAIEVNIKHRMAFLITKMGYVHLYMIETGRLLYTMRISDSTVFVTAPRGEGFLAVNQVGWVMSVDIKEDKLEANLPEKVTSTMGPAKEQFLRQFKETKREITENKENKDPSDLGGIWQGLVRVKKRLSLMDALPPLYEGQFYNLTPDLCDMLGLSYNRIHDILKLQGLYSLGISVQLLAERVLASILIFIFLINEYAIIDKTMIPDVMITHDASDHAVDFRILYKGKSQNVKLVKKELVIVYKWLLQMKKEHSNLIRDLELGNSVEDFLRNLYFACKI</sequence>
<dbReference type="GO" id="GO:0005634">
    <property type="term" value="C:nucleus"/>
    <property type="evidence" value="ECO:0007669"/>
    <property type="project" value="UniProtKB-SubCell"/>
</dbReference>
<feature type="compositionally biased region" description="Polar residues" evidence="10">
    <location>
        <begin position="1361"/>
        <end position="1370"/>
    </location>
</feature>
<gene>
    <name evidence="11" type="ORF">MEDL_52336</name>
</gene>
<comment type="caution">
    <text evidence="11">The sequence shown here is derived from an EMBL/GenBank/DDBJ whole genome shotgun (WGS) entry which is preliminary data.</text>
</comment>
<dbReference type="GO" id="GO:0030132">
    <property type="term" value="C:clathrin coat of coated pit"/>
    <property type="evidence" value="ECO:0007669"/>
    <property type="project" value="InterPro"/>
</dbReference>
<dbReference type="GO" id="GO:0032051">
    <property type="term" value="F:clathrin light chain binding"/>
    <property type="evidence" value="ECO:0007669"/>
    <property type="project" value="TreeGrafter"/>
</dbReference>
<comment type="subcellular location">
    <subcellularLocation>
        <location evidence="1">Nucleus</location>
    </subcellularLocation>
</comment>
<keyword evidence="8" id="KW-0539">Nucleus</keyword>
<keyword evidence="7" id="KW-0804">Transcription</keyword>
<dbReference type="GO" id="GO:0046982">
    <property type="term" value="F:protein heterodimerization activity"/>
    <property type="evidence" value="ECO:0007669"/>
    <property type="project" value="InterPro"/>
</dbReference>
<evidence type="ECO:0000256" key="5">
    <source>
        <dbReference type="ARBA" id="ARBA00022833"/>
    </source>
</evidence>
<dbReference type="GO" id="GO:0006366">
    <property type="term" value="P:transcription by RNA polymerase II"/>
    <property type="evidence" value="ECO:0007669"/>
    <property type="project" value="InterPro"/>
</dbReference>
<dbReference type="PROSITE" id="PS00115">
    <property type="entry name" value="RNA_POL_II_REPEAT"/>
    <property type="match status" value="1"/>
</dbReference>
<dbReference type="InterPro" id="IPR009072">
    <property type="entry name" value="Histone-fold"/>
</dbReference>
<feature type="compositionally biased region" description="Basic and acidic residues" evidence="10">
    <location>
        <begin position="1080"/>
        <end position="1092"/>
    </location>
</feature>
<dbReference type="InterPro" id="IPR022365">
    <property type="entry name" value="Clathrin_H-chain_propeller_rpt"/>
</dbReference>
<feature type="coiled-coil region" evidence="9">
    <location>
        <begin position="46"/>
        <end position="74"/>
    </location>
</feature>
<dbReference type="GO" id="GO:0005198">
    <property type="term" value="F:structural molecule activity"/>
    <property type="evidence" value="ECO:0007669"/>
    <property type="project" value="InterPro"/>
</dbReference>
<keyword evidence="9" id="KW-0175">Coiled coil</keyword>
<dbReference type="GO" id="GO:0046872">
    <property type="term" value="F:metal ion binding"/>
    <property type="evidence" value="ECO:0007669"/>
    <property type="project" value="UniProtKB-KW"/>
</dbReference>
<evidence type="ECO:0000313" key="12">
    <source>
        <dbReference type="Proteomes" id="UP000683360"/>
    </source>
</evidence>
<keyword evidence="4" id="KW-0677">Repeat</keyword>
<dbReference type="SUPFAM" id="SSF50989">
    <property type="entry name" value="Clathrin heavy-chain terminal domain"/>
    <property type="match status" value="1"/>
</dbReference>
<keyword evidence="6" id="KW-0238">DNA-binding</keyword>
<feature type="compositionally biased region" description="Basic and acidic residues" evidence="10">
    <location>
        <begin position="1435"/>
        <end position="1446"/>
    </location>
</feature>
<evidence type="ECO:0000256" key="3">
    <source>
        <dbReference type="ARBA" id="ARBA00022723"/>
    </source>
</evidence>
<dbReference type="PANTHER" id="PTHR10292:SF1">
    <property type="entry name" value="CLATHRIN HEAVY CHAIN"/>
    <property type="match status" value="1"/>
</dbReference>
<keyword evidence="5" id="KW-0862">Zinc</keyword>
<dbReference type="InterPro" id="IPR016025">
    <property type="entry name" value="Clathrin_H-chain_N"/>
</dbReference>
<feature type="region of interest" description="Disordered" evidence="10">
    <location>
        <begin position="744"/>
        <end position="768"/>
    </location>
</feature>
<dbReference type="GO" id="GO:0006898">
    <property type="term" value="P:receptor-mediated endocytosis"/>
    <property type="evidence" value="ECO:0007669"/>
    <property type="project" value="TreeGrafter"/>
</dbReference>
<dbReference type="Gene3D" id="2.130.10.110">
    <property type="entry name" value="Clathrin heavy-chain terminal domain"/>
    <property type="match status" value="1"/>
</dbReference>
<feature type="compositionally biased region" description="Basic and acidic residues" evidence="10">
    <location>
        <begin position="439"/>
        <end position="449"/>
    </location>
</feature>
<evidence type="ECO:0000256" key="10">
    <source>
        <dbReference type="SAM" id="MobiDB-lite"/>
    </source>
</evidence>
<feature type="compositionally biased region" description="Polar residues" evidence="10">
    <location>
        <begin position="962"/>
        <end position="977"/>
    </location>
</feature>
<dbReference type="OrthoDB" id="2113814at2759"/>
<feature type="compositionally biased region" description="Gly residues" evidence="10">
    <location>
        <begin position="1053"/>
        <end position="1074"/>
    </location>
</feature>
<evidence type="ECO:0000256" key="8">
    <source>
        <dbReference type="ARBA" id="ARBA00023242"/>
    </source>
</evidence>
<feature type="compositionally biased region" description="Acidic residues" evidence="10">
    <location>
        <begin position="663"/>
        <end position="690"/>
    </location>
</feature>
<feature type="compositionally biased region" description="Basic residues" evidence="10">
    <location>
        <begin position="1216"/>
        <end position="1225"/>
    </location>
</feature>
<feature type="compositionally biased region" description="Low complexity" evidence="10">
    <location>
        <begin position="980"/>
        <end position="995"/>
    </location>
</feature>
<feature type="region of interest" description="Disordered" evidence="10">
    <location>
        <begin position="576"/>
        <end position="731"/>
    </location>
</feature>
<feature type="compositionally biased region" description="Basic and acidic residues" evidence="10">
    <location>
        <begin position="1114"/>
        <end position="1146"/>
    </location>
</feature>
<evidence type="ECO:0000256" key="9">
    <source>
        <dbReference type="SAM" id="Coils"/>
    </source>
</evidence>
<dbReference type="InterPro" id="IPR000684">
    <property type="entry name" value="RNA_pol_II_repeat_euk"/>
</dbReference>
<reference evidence="11" key="1">
    <citation type="submission" date="2021-03" db="EMBL/GenBank/DDBJ databases">
        <authorList>
            <person name="Bekaert M."/>
        </authorList>
    </citation>
    <scope>NUCLEOTIDE SEQUENCE</scope>
</reference>
<dbReference type="GO" id="GO:0071439">
    <property type="term" value="C:clathrin complex"/>
    <property type="evidence" value="ECO:0007669"/>
    <property type="project" value="TreeGrafter"/>
</dbReference>
<dbReference type="EMBL" id="CAJPWZ010002544">
    <property type="protein sequence ID" value="CAG2240014.1"/>
    <property type="molecule type" value="Genomic_DNA"/>
</dbReference>
<keyword evidence="3" id="KW-0479">Metal-binding</keyword>
<evidence type="ECO:0000256" key="7">
    <source>
        <dbReference type="ARBA" id="ARBA00023163"/>
    </source>
</evidence>
<feature type="compositionally biased region" description="Basic and acidic residues" evidence="10">
    <location>
        <begin position="744"/>
        <end position="757"/>
    </location>
</feature>
<dbReference type="Proteomes" id="UP000683360">
    <property type="component" value="Unassembled WGS sequence"/>
</dbReference>
<dbReference type="GO" id="GO:0006886">
    <property type="term" value="P:intracellular protein transport"/>
    <property type="evidence" value="ECO:0007669"/>
    <property type="project" value="InterPro"/>
</dbReference>
<dbReference type="Pfam" id="PF01394">
    <property type="entry name" value="Clathrin_propel"/>
    <property type="match status" value="1"/>
</dbReference>
<feature type="compositionally biased region" description="Acidic residues" evidence="10">
    <location>
        <begin position="701"/>
        <end position="715"/>
    </location>
</feature>
<feature type="region of interest" description="Disordered" evidence="10">
    <location>
        <begin position="1050"/>
        <end position="1391"/>
    </location>
</feature>
<keyword evidence="2" id="KW-0597">Phosphoprotein</keyword>
<evidence type="ECO:0000256" key="4">
    <source>
        <dbReference type="ARBA" id="ARBA00022737"/>
    </source>
</evidence>
<name>A0A8S3U3G3_MYTED</name>
<feature type="region of interest" description="Disordered" evidence="10">
    <location>
        <begin position="962"/>
        <end position="996"/>
    </location>
</feature>
<evidence type="ECO:0000256" key="2">
    <source>
        <dbReference type="ARBA" id="ARBA00022553"/>
    </source>
</evidence>
<feature type="compositionally biased region" description="Basic residues" evidence="10">
    <location>
        <begin position="1195"/>
        <end position="1208"/>
    </location>
</feature>
<accession>A0A8S3U3G3</accession>
<feature type="compositionally biased region" description="Basic residues" evidence="10">
    <location>
        <begin position="1154"/>
        <end position="1188"/>
    </location>
</feature>
<evidence type="ECO:0000256" key="1">
    <source>
        <dbReference type="ARBA" id="ARBA00004123"/>
    </source>
</evidence>
<evidence type="ECO:0000313" key="11">
    <source>
        <dbReference type="EMBL" id="CAG2240014.1"/>
    </source>
</evidence>
<dbReference type="GO" id="GO:0030130">
    <property type="term" value="C:clathrin coat of trans-Golgi network vesicle"/>
    <property type="evidence" value="ECO:0007669"/>
    <property type="project" value="InterPro"/>
</dbReference>
<feature type="compositionally biased region" description="Basic and acidic residues" evidence="10">
    <location>
        <begin position="691"/>
        <end position="700"/>
    </location>
</feature>
<feature type="compositionally biased region" description="Basic and acidic residues" evidence="10">
    <location>
        <begin position="1276"/>
        <end position="1288"/>
    </location>
</feature>
<evidence type="ECO:0000256" key="6">
    <source>
        <dbReference type="ARBA" id="ARBA00023125"/>
    </source>
</evidence>
<feature type="region of interest" description="Disordered" evidence="10">
    <location>
        <begin position="390"/>
        <end position="492"/>
    </location>
</feature>
<dbReference type="GO" id="GO:0003677">
    <property type="term" value="F:DNA binding"/>
    <property type="evidence" value="ECO:0007669"/>
    <property type="project" value="UniProtKB-KW"/>
</dbReference>
<dbReference type="PANTHER" id="PTHR10292">
    <property type="entry name" value="CLATHRIN HEAVY CHAIN RELATED"/>
    <property type="match status" value="1"/>
</dbReference>
<keyword evidence="12" id="KW-1185">Reference proteome</keyword>